<keyword evidence="2" id="KW-1185">Reference proteome</keyword>
<proteinExistence type="predicted"/>
<accession>A0A392M6L9</accession>
<name>A0A392M6L9_9FABA</name>
<dbReference type="Proteomes" id="UP000265520">
    <property type="component" value="Unassembled WGS sequence"/>
</dbReference>
<evidence type="ECO:0000313" key="1">
    <source>
        <dbReference type="EMBL" id="MCH83026.1"/>
    </source>
</evidence>
<gene>
    <name evidence="1" type="ORF">A2U01_0003840</name>
</gene>
<evidence type="ECO:0000313" key="2">
    <source>
        <dbReference type="Proteomes" id="UP000265520"/>
    </source>
</evidence>
<organism evidence="1 2">
    <name type="scientific">Trifolium medium</name>
    <dbReference type="NCBI Taxonomy" id="97028"/>
    <lineage>
        <taxon>Eukaryota</taxon>
        <taxon>Viridiplantae</taxon>
        <taxon>Streptophyta</taxon>
        <taxon>Embryophyta</taxon>
        <taxon>Tracheophyta</taxon>
        <taxon>Spermatophyta</taxon>
        <taxon>Magnoliopsida</taxon>
        <taxon>eudicotyledons</taxon>
        <taxon>Gunneridae</taxon>
        <taxon>Pentapetalae</taxon>
        <taxon>rosids</taxon>
        <taxon>fabids</taxon>
        <taxon>Fabales</taxon>
        <taxon>Fabaceae</taxon>
        <taxon>Papilionoideae</taxon>
        <taxon>50 kb inversion clade</taxon>
        <taxon>NPAAA clade</taxon>
        <taxon>Hologalegina</taxon>
        <taxon>IRL clade</taxon>
        <taxon>Trifolieae</taxon>
        <taxon>Trifolium</taxon>
    </lineage>
</organism>
<dbReference type="AlphaFoldDB" id="A0A392M6L9"/>
<reference evidence="1 2" key="1">
    <citation type="journal article" date="2018" name="Front. Plant Sci.">
        <title>Red Clover (Trifolium pratense) and Zigzag Clover (T. medium) - A Picture of Genomic Similarities and Differences.</title>
        <authorList>
            <person name="Dluhosova J."/>
            <person name="Istvanek J."/>
            <person name="Nedelnik J."/>
            <person name="Repkova J."/>
        </authorList>
    </citation>
    <scope>NUCLEOTIDE SEQUENCE [LARGE SCALE GENOMIC DNA]</scope>
    <source>
        <strain evidence="2">cv. 10/8</strain>
        <tissue evidence="1">Leaf</tissue>
    </source>
</reference>
<protein>
    <submittedName>
        <fullName evidence="1">Uncharacterized protein</fullName>
    </submittedName>
</protein>
<comment type="caution">
    <text evidence="1">The sequence shown here is derived from an EMBL/GenBank/DDBJ whole genome shotgun (WGS) entry which is preliminary data.</text>
</comment>
<feature type="non-terminal residue" evidence="1">
    <location>
        <position position="1"/>
    </location>
</feature>
<sequence>VSYSYSLNLSLHAFSYPSVGVSCKYTPPWNHRSDRRFTDHDPPDQCCSQIPTRTLTSSSTNASVYGLVVPRIVPGISVAPGTKQLMLHLINAINTQSRIIK</sequence>
<dbReference type="EMBL" id="LXQA010004544">
    <property type="protein sequence ID" value="MCH83026.1"/>
    <property type="molecule type" value="Genomic_DNA"/>
</dbReference>